<comment type="caution">
    <text evidence="13">The sequence shown here is derived from an EMBL/GenBank/DDBJ whole genome shotgun (WGS) entry which is preliminary data.</text>
</comment>
<dbReference type="PANTHER" id="PTHR30081">
    <property type="entry name" value="PROTEIN-EXPORT MEMBRANE PROTEIN SEC"/>
    <property type="match status" value="1"/>
</dbReference>
<dbReference type="PANTHER" id="PTHR30081:SF1">
    <property type="entry name" value="PROTEIN TRANSLOCASE SUBUNIT SECD"/>
    <property type="match status" value="1"/>
</dbReference>
<dbReference type="SUPFAM" id="SSF82866">
    <property type="entry name" value="Multidrug efflux transporter AcrB transmembrane domain"/>
    <property type="match status" value="1"/>
</dbReference>
<sequence>MLYFTRAKTYGIMLLCVLGVLLGLPNIGPRPAFLPGFVPWSQVHLGLDLRGGSYLLLQIDFAAVEKQDLNGLVDQVRQTMRTAGLGYTGLHADIPNHQVVLHLLNASDAPAVTAALRKLVTYAPNASSPNISIAQAPDGSINISIPHQTLIAREAQAVDQSITIIQRRIDGSGVLNPTIARQGTDQIVVQLPGISDPSRVKTLIGTTAHMTFQMVDSNAQPGPIAPLGDTQLPMADNPQQSMDVFSNVAVDGADLDNAQASTDPQSGQWVVNFSLNSVGAREFADVTTANVGKLFAIILDGKIIEAPVIREPITGGSGQISGNFTAQSATDLALLLRAGALPAPLNIVEEQSVGPDLGADAIRAGALSLTAGFIFVLAFMAVFYGLFGWFANAALVMNLVIMLAILSFMGATLTLPGMAGILLTLGMAVDANVLINERVREEVKAGRKPLAALEAGYKRAYGTIIDSNVTTLLAHVTLFIFGSPPVRGFAVTICVGIVTTMFTATVLVRLITSRWYISRRPASLPV</sequence>
<dbReference type="InterPro" id="IPR054384">
    <property type="entry name" value="SecDF_P1_head"/>
</dbReference>
<dbReference type="Gene3D" id="3.30.1360.200">
    <property type="match status" value="1"/>
</dbReference>
<keyword evidence="14" id="KW-1185">Reference proteome</keyword>
<evidence type="ECO:0000259" key="11">
    <source>
        <dbReference type="Pfam" id="PF21760"/>
    </source>
</evidence>
<dbReference type="Proteomes" id="UP001156641">
    <property type="component" value="Unassembled WGS sequence"/>
</dbReference>
<reference evidence="14" key="1">
    <citation type="journal article" date="2019" name="Int. J. Syst. Evol. Microbiol.">
        <title>The Global Catalogue of Microorganisms (GCM) 10K type strain sequencing project: providing services to taxonomists for standard genome sequencing and annotation.</title>
        <authorList>
            <consortium name="The Broad Institute Genomics Platform"/>
            <consortium name="The Broad Institute Genome Sequencing Center for Infectious Disease"/>
            <person name="Wu L."/>
            <person name="Ma J."/>
        </authorList>
    </citation>
    <scope>NUCLEOTIDE SEQUENCE [LARGE SCALE GENOMIC DNA]</scope>
    <source>
        <strain evidence="14">NBRC 112502</strain>
    </source>
</reference>
<dbReference type="Gene3D" id="1.20.1640.10">
    <property type="entry name" value="Multidrug efflux transporter AcrB transmembrane domain"/>
    <property type="match status" value="1"/>
</dbReference>
<evidence type="ECO:0000256" key="8">
    <source>
        <dbReference type="ARBA" id="ARBA00023136"/>
    </source>
</evidence>
<dbReference type="InterPro" id="IPR048634">
    <property type="entry name" value="SecD_SecF_C"/>
</dbReference>
<comment type="similarity">
    <text evidence="9">Belongs to the SecD/SecF family. SecD subfamily.</text>
</comment>
<evidence type="ECO:0000259" key="12">
    <source>
        <dbReference type="Pfam" id="PF22599"/>
    </source>
</evidence>
<evidence type="ECO:0000256" key="4">
    <source>
        <dbReference type="ARBA" id="ARBA00022692"/>
    </source>
</evidence>
<feature type="transmembrane region" description="Helical" evidence="9">
    <location>
        <begin position="488"/>
        <end position="511"/>
    </location>
</feature>
<dbReference type="InterPro" id="IPR055344">
    <property type="entry name" value="SecD_SecF_C_bact"/>
</dbReference>
<dbReference type="Pfam" id="PF02355">
    <property type="entry name" value="SecD_SecF_C"/>
    <property type="match status" value="1"/>
</dbReference>
<feature type="domain" description="Protein export membrane protein SecD/SecF C-terminal" evidence="10">
    <location>
        <begin position="346"/>
        <end position="509"/>
    </location>
</feature>
<evidence type="ECO:0000256" key="6">
    <source>
        <dbReference type="ARBA" id="ARBA00022989"/>
    </source>
</evidence>
<comment type="caution">
    <text evidence="9">Lacks conserved residue(s) required for the propagation of feature annotation.</text>
</comment>
<evidence type="ECO:0000256" key="9">
    <source>
        <dbReference type="HAMAP-Rule" id="MF_01463"/>
    </source>
</evidence>
<comment type="function">
    <text evidence="9">Part of the Sec protein translocase complex. Interacts with the SecYEG preprotein conducting channel. SecDF uses the proton motive force (PMF) to complete protein translocation after the ATP-dependent function of SecA.</text>
</comment>
<evidence type="ECO:0000313" key="13">
    <source>
        <dbReference type="EMBL" id="GLR65771.1"/>
    </source>
</evidence>
<evidence type="ECO:0000256" key="1">
    <source>
        <dbReference type="ARBA" id="ARBA00004651"/>
    </source>
</evidence>
<dbReference type="EMBL" id="BSOS01000007">
    <property type="protein sequence ID" value="GLR65771.1"/>
    <property type="molecule type" value="Genomic_DNA"/>
</dbReference>
<keyword evidence="8 9" id="KW-0472">Membrane</keyword>
<accession>A0ABQ6A1V7</accession>
<comment type="subunit">
    <text evidence="9">Forms a complex with SecF. Part of the essential Sec protein translocation apparatus which comprises SecA, SecYEG and auxiliary proteins SecDF-YajC and YidC.</text>
</comment>
<feature type="transmembrane region" description="Helical" evidence="9">
    <location>
        <begin position="366"/>
        <end position="387"/>
    </location>
</feature>
<keyword evidence="5 9" id="KW-0653">Protein transport</keyword>
<dbReference type="Gene3D" id="3.30.70.3400">
    <property type="match status" value="2"/>
</dbReference>
<feature type="transmembrane region" description="Helical" evidence="9">
    <location>
        <begin position="394"/>
        <end position="413"/>
    </location>
</feature>
<proteinExistence type="inferred from homology"/>
<evidence type="ECO:0000256" key="2">
    <source>
        <dbReference type="ARBA" id="ARBA00022448"/>
    </source>
</evidence>
<keyword evidence="6 9" id="KW-1133">Transmembrane helix</keyword>
<dbReference type="NCBIfam" id="TIGR01129">
    <property type="entry name" value="secD"/>
    <property type="match status" value="1"/>
</dbReference>
<dbReference type="RefSeq" id="WP_284256294.1">
    <property type="nucleotide sequence ID" value="NZ_BSOS01000007.1"/>
</dbReference>
<organism evidence="13 14">
    <name type="scientific">Acidocella aquatica</name>
    <dbReference type="NCBI Taxonomy" id="1922313"/>
    <lineage>
        <taxon>Bacteria</taxon>
        <taxon>Pseudomonadati</taxon>
        <taxon>Pseudomonadota</taxon>
        <taxon>Alphaproteobacteria</taxon>
        <taxon>Acetobacterales</taxon>
        <taxon>Acidocellaceae</taxon>
        <taxon>Acidocella</taxon>
    </lineage>
</organism>
<evidence type="ECO:0000256" key="7">
    <source>
        <dbReference type="ARBA" id="ARBA00023010"/>
    </source>
</evidence>
<gene>
    <name evidence="9" type="primary">secD</name>
    <name evidence="13" type="ORF">GCM10010909_04490</name>
</gene>
<keyword evidence="7 9" id="KW-0811">Translocation</keyword>
<dbReference type="Pfam" id="PF22599">
    <property type="entry name" value="SecDF_P1_head"/>
    <property type="match status" value="1"/>
</dbReference>
<dbReference type="Pfam" id="PF21760">
    <property type="entry name" value="SecD_1st"/>
    <property type="match status" value="1"/>
</dbReference>
<keyword evidence="3 9" id="KW-1003">Cell membrane</keyword>
<name>A0ABQ6A1V7_9PROT</name>
<protein>
    <recommendedName>
        <fullName evidence="9">Protein translocase subunit SecD</fullName>
    </recommendedName>
</protein>
<feature type="domain" description="SecDF P1 head subdomain" evidence="12">
    <location>
        <begin position="234"/>
        <end position="343"/>
    </location>
</feature>
<evidence type="ECO:0000313" key="14">
    <source>
        <dbReference type="Proteomes" id="UP001156641"/>
    </source>
</evidence>
<dbReference type="HAMAP" id="MF_01463_B">
    <property type="entry name" value="SecD_B"/>
    <property type="match status" value="1"/>
</dbReference>
<comment type="subcellular location">
    <subcellularLocation>
        <location evidence="1 9">Cell membrane</location>
        <topology evidence="1 9">Multi-pass membrane protein</topology>
    </subcellularLocation>
</comment>
<dbReference type="InterPro" id="IPR022813">
    <property type="entry name" value="SecD/SecF_arch_bac"/>
</dbReference>
<dbReference type="NCBIfam" id="TIGR00916">
    <property type="entry name" value="2A0604s01"/>
    <property type="match status" value="1"/>
</dbReference>
<dbReference type="InterPro" id="IPR005791">
    <property type="entry name" value="SecD"/>
</dbReference>
<keyword evidence="2 9" id="KW-0813">Transport</keyword>
<feature type="domain" description="Protein translocase subunit SecDF P1" evidence="11">
    <location>
        <begin position="158"/>
        <end position="216"/>
    </location>
</feature>
<keyword evidence="4 9" id="KW-0812">Transmembrane</keyword>
<evidence type="ECO:0000259" key="10">
    <source>
        <dbReference type="Pfam" id="PF02355"/>
    </source>
</evidence>
<evidence type="ECO:0000256" key="5">
    <source>
        <dbReference type="ARBA" id="ARBA00022927"/>
    </source>
</evidence>
<evidence type="ECO:0000256" key="3">
    <source>
        <dbReference type="ARBA" id="ARBA00022475"/>
    </source>
</evidence>
<dbReference type="InterPro" id="IPR048631">
    <property type="entry name" value="SecD_1st"/>
</dbReference>